<dbReference type="Proteomes" id="UP000011115">
    <property type="component" value="Unassembled WGS sequence"/>
</dbReference>
<dbReference type="Pfam" id="PF11875">
    <property type="entry name" value="DnaJ-like_C11_C"/>
    <property type="match status" value="1"/>
</dbReference>
<accession>M1A0Z9</accession>
<feature type="domain" description="DnaJ-like protein C11 C-terminal" evidence="2">
    <location>
        <begin position="114"/>
        <end position="248"/>
    </location>
</feature>
<evidence type="ECO:0000256" key="1">
    <source>
        <dbReference type="ARBA" id="ARBA00023186"/>
    </source>
</evidence>
<dbReference type="EnsemblPlants" id="PGSC0003DMT400012259">
    <property type="protein sequence ID" value="PGSC0003DMT400012259"/>
    <property type="gene ID" value="PGSC0003DMG400004811"/>
</dbReference>
<keyword evidence="4" id="KW-1185">Reference proteome</keyword>
<protein>
    <submittedName>
        <fullName evidence="3">Chaperone protein dnaJ</fullName>
    </submittedName>
</protein>
<dbReference type="AlphaFoldDB" id="M1A0Z9"/>
<proteinExistence type="predicted"/>
<reference evidence="3" key="2">
    <citation type="submission" date="2015-06" db="UniProtKB">
        <authorList>
            <consortium name="EnsemblPlants"/>
        </authorList>
    </citation>
    <scope>IDENTIFICATION</scope>
    <source>
        <strain evidence="3">DM1-3 516 R44</strain>
    </source>
</reference>
<dbReference type="PANTHER" id="PTHR44914">
    <property type="entry name" value="CHAPERONE PROTEIN DNAJ 13"/>
    <property type="match status" value="1"/>
</dbReference>
<dbReference type="InterPro" id="IPR042162">
    <property type="entry name" value="AtJ13"/>
</dbReference>
<evidence type="ECO:0000313" key="4">
    <source>
        <dbReference type="Proteomes" id="UP000011115"/>
    </source>
</evidence>
<reference evidence="4" key="1">
    <citation type="journal article" date="2011" name="Nature">
        <title>Genome sequence and analysis of the tuber crop potato.</title>
        <authorList>
            <consortium name="The Potato Genome Sequencing Consortium"/>
        </authorList>
    </citation>
    <scope>NUCLEOTIDE SEQUENCE [LARGE SCALE GENOMIC DNA]</scope>
    <source>
        <strain evidence="4">cv. DM1-3 516 R44</strain>
    </source>
</reference>
<dbReference type="PANTHER" id="PTHR44914:SF1">
    <property type="entry name" value="CHAPERONE PROTEIN DNAJ 13"/>
    <property type="match status" value="1"/>
</dbReference>
<dbReference type="InterPro" id="IPR024586">
    <property type="entry name" value="DnaJ-like_C11_C"/>
</dbReference>
<evidence type="ECO:0000313" key="3">
    <source>
        <dbReference type="EnsemblPlants" id="PGSC0003DMT400012259"/>
    </source>
</evidence>
<dbReference type="ExpressionAtlas" id="M1A0Z9">
    <property type="expression patterns" value="baseline"/>
</dbReference>
<evidence type="ECO:0000259" key="2">
    <source>
        <dbReference type="Pfam" id="PF11875"/>
    </source>
</evidence>
<organism evidence="3 4">
    <name type="scientific">Solanum tuberosum</name>
    <name type="common">Potato</name>
    <dbReference type="NCBI Taxonomy" id="4113"/>
    <lineage>
        <taxon>Eukaryota</taxon>
        <taxon>Viridiplantae</taxon>
        <taxon>Streptophyta</taxon>
        <taxon>Embryophyta</taxon>
        <taxon>Tracheophyta</taxon>
        <taxon>Spermatophyta</taxon>
        <taxon>Magnoliopsida</taxon>
        <taxon>eudicotyledons</taxon>
        <taxon>Gunneridae</taxon>
        <taxon>Pentapetalae</taxon>
        <taxon>asterids</taxon>
        <taxon>lamiids</taxon>
        <taxon>Solanales</taxon>
        <taxon>Solanaceae</taxon>
        <taxon>Solanoideae</taxon>
        <taxon>Solaneae</taxon>
        <taxon>Solanum</taxon>
    </lineage>
</organism>
<dbReference type="Gramene" id="PGSC0003DMT400012259">
    <property type="protein sequence ID" value="PGSC0003DMT400012259"/>
    <property type="gene ID" value="PGSC0003DMG400004811"/>
</dbReference>
<name>M1A0Z9_SOLTU</name>
<keyword evidence="1" id="KW-0143">Chaperone</keyword>
<sequence length="255" mass="28663">MHKISCLIGSLFSGHSILYCSTALELELGGGRKISEFSTIRMLYTVGIQGIFWKFELHRGGQKLIVPVLLSRHLNPIFATGAFVVPTSLYFVLKRFVVKPFYLKREKQKASENMDKTLVQVQEARTAAKKAQQLLQNVANRKRSRQLETGGLVVTKALYGSRKALKNRNQIEEVKDEVASQIIDVTLPLNFLVSDSGQLKLHEGVKKSGIMGFCDPCPGESKQLYVEYTFDGSNFEVIVDDLDELLIPQESHRIC</sequence>